<protein>
    <submittedName>
        <fullName evidence="3">6-phosphogluconolactonase</fullName>
    </submittedName>
</protein>
<dbReference type="InterPro" id="IPR011048">
    <property type="entry name" value="Haem_d1_sf"/>
</dbReference>
<dbReference type="SUPFAM" id="SSF63829">
    <property type="entry name" value="Calcium-dependent phosphotriesterase"/>
    <property type="match status" value="1"/>
</dbReference>
<dbReference type="EMBL" id="ANMO01000119">
    <property type="protein sequence ID" value="EMB16632.1"/>
    <property type="molecule type" value="Genomic_DNA"/>
</dbReference>
<dbReference type="GO" id="GO:0005829">
    <property type="term" value="C:cytosol"/>
    <property type="evidence" value="ECO:0007669"/>
    <property type="project" value="TreeGrafter"/>
</dbReference>
<keyword evidence="2" id="KW-0119">Carbohydrate metabolism</keyword>
<dbReference type="InterPro" id="IPR015943">
    <property type="entry name" value="WD40/YVTN_repeat-like_dom_sf"/>
</dbReference>
<evidence type="ECO:0000313" key="4">
    <source>
        <dbReference type="Proteomes" id="UP000011529"/>
    </source>
</evidence>
<dbReference type="PANTHER" id="PTHR30344:SF1">
    <property type="entry name" value="6-PHOSPHOGLUCONOLACTONASE"/>
    <property type="match status" value="1"/>
</dbReference>
<accession>M2AV90</accession>
<dbReference type="InterPro" id="IPR050282">
    <property type="entry name" value="Cycloisomerase_2"/>
</dbReference>
<comment type="similarity">
    <text evidence="1">Belongs to the cycloisomerase 2 family.</text>
</comment>
<evidence type="ECO:0000313" key="3">
    <source>
        <dbReference type="EMBL" id="EMB16632.1"/>
    </source>
</evidence>
<dbReference type="Pfam" id="PF10282">
    <property type="entry name" value="Lactonase"/>
    <property type="match status" value="1"/>
</dbReference>
<name>M2AV90_9BACT</name>
<dbReference type="PANTHER" id="PTHR30344">
    <property type="entry name" value="6-PHOSPHOGLUCONOLACTONASE-RELATED"/>
    <property type="match status" value="1"/>
</dbReference>
<proteinExistence type="inferred from homology"/>
<dbReference type="AlphaFoldDB" id="M2AV90"/>
<sequence length="672" mass="73562">MNRQILFLRPSRRPMFRIVVLLIAFVCSGTLRAEDEPNGSPANRPLMAYVGTFSSPLGDVPPTQVDLPAGNGRGIHLFEVDRNSGALKAAGTFSLGVSPDCLVVNAAGNRLYSSNETDRFGDAEQGSVSSFAIDPRDGQLTLLNTVASEGDGPTYVSIHPSGRYLFVANYFSGSIAVLPILSDGRLGNATDVQHGEGNVGPTKATNAPPGSFAISGHDGSHAHMIESDATGRYVLHVDLGMDRIFVWKFDATTGKLSANTPASVSLPPGDGPRHFDFHANGRWMYSIQEEGSTIVLFDYDSDAGRLTQRQTISSLPPGFQGSNFCSEILVSDDGRFVYAGNRLHDSIGIFAIESDGTLRQVGNEWTRGDYPRSFHFDPSGRFLYVCNQRADNVTAFRIDRDSGLLEFTGNYASVGNPSCITFVDLAENHQSVHEIRRVAAPEAHQAVAVDESSIYAISNRAIARYDKQSGKRVARWDAPDGSEIKHLNSGIVKDGRLYCANSNWPTKPLKNSIEIFDAERMEHLQSKLFAETEGAINWVDRHEGAWWVAFAFYGEAEVRRTKLVRYDKLWRETGEWTFPESVIQRFLPMSNSGGCFGPNGDLYVTGHDHAELYLLDIPTNGNELKHVATVPAPIAGQGIAWDFDDLGVLLGINRASHEVVFMRATGAIEPLR</sequence>
<keyword evidence="2" id="KW-0313">Glucose metabolism</keyword>
<dbReference type="FunFam" id="2.130.10.10:FF:000306">
    <property type="entry name" value="3-carboxymuconate cyclase"/>
    <property type="match status" value="1"/>
</dbReference>
<comment type="caution">
    <text evidence="3">The sequence shown here is derived from an EMBL/GenBank/DDBJ whole genome shotgun (WGS) entry which is preliminary data.</text>
</comment>
<dbReference type="InterPro" id="IPR019405">
    <property type="entry name" value="Lactonase_7-beta_prop"/>
</dbReference>
<dbReference type="PATRIC" id="fig|1263867.3.peg.2849"/>
<dbReference type="GO" id="GO:0017057">
    <property type="term" value="F:6-phosphogluconolactonase activity"/>
    <property type="evidence" value="ECO:0007669"/>
    <property type="project" value="TreeGrafter"/>
</dbReference>
<evidence type="ECO:0000256" key="2">
    <source>
        <dbReference type="ARBA" id="ARBA00022526"/>
    </source>
</evidence>
<keyword evidence="4" id="KW-1185">Reference proteome</keyword>
<dbReference type="Proteomes" id="UP000011529">
    <property type="component" value="Unassembled WGS sequence"/>
</dbReference>
<organism evidence="3 4">
    <name type="scientific">Rhodopirellula europaea 6C</name>
    <dbReference type="NCBI Taxonomy" id="1263867"/>
    <lineage>
        <taxon>Bacteria</taxon>
        <taxon>Pseudomonadati</taxon>
        <taxon>Planctomycetota</taxon>
        <taxon>Planctomycetia</taxon>
        <taxon>Pirellulales</taxon>
        <taxon>Pirellulaceae</taxon>
        <taxon>Rhodopirellula</taxon>
    </lineage>
</organism>
<dbReference type="RefSeq" id="WP_008657062.1">
    <property type="nucleotide sequence ID" value="NZ_ANMO01000119.1"/>
</dbReference>
<evidence type="ECO:0000256" key="1">
    <source>
        <dbReference type="ARBA" id="ARBA00005564"/>
    </source>
</evidence>
<dbReference type="GO" id="GO:0006006">
    <property type="term" value="P:glucose metabolic process"/>
    <property type="evidence" value="ECO:0007669"/>
    <property type="project" value="UniProtKB-KW"/>
</dbReference>
<dbReference type="Gene3D" id="2.130.10.10">
    <property type="entry name" value="YVTN repeat-like/Quinoprotein amine dehydrogenase"/>
    <property type="match status" value="1"/>
</dbReference>
<gene>
    <name evidence="3" type="ORF">RE6C_02668</name>
</gene>
<dbReference type="SUPFAM" id="SSF51004">
    <property type="entry name" value="C-terminal (heme d1) domain of cytochrome cd1-nitrite reductase"/>
    <property type="match status" value="1"/>
</dbReference>
<reference evidence="3" key="1">
    <citation type="submission" date="2012-11" db="EMBL/GenBank/DDBJ databases">
        <title>Permanent draft genomes of Rhodopirellula europaea strain SH398 and 6C.</title>
        <authorList>
            <person name="Richter M."/>
            <person name="Richter-Heitmann T."/>
            <person name="Frank C."/>
            <person name="Harder J."/>
            <person name="Glockner F.O."/>
        </authorList>
    </citation>
    <scope>NUCLEOTIDE SEQUENCE</scope>
    <source>
        <strain evidence="3">6C</strain>
    </source>
</reference>
<reference evidence="3" key="2">
    <citation type="journal article" date="2013" name="Mar. Genomics">
        <title>Expression of sulfatases in Rhodopirellula baltica and the diversity of sulfatases in the genus Rhodopirellula.</title>
        <authorList>
            <person name="Wegner C.E."/>
            <person name="Richter-Heitmann T."/>
            <person name="Klindworth A."/>
            <person name="Klockow C."/>
            <person name="Richter M."/>
            <person name="Achstetter T."/>
            <person name="Glockner F.O."/>
            <person name="Harder J."/>
        </authorList>
    </citation>
    <scope>NUCLEOTIDE SEQUENCE [LARGE SCALE GENOMIC DNA]</scope>
    <source>
        <strain evidence="3">6C</strain>
    </source>
</reference>